<dbReference type="InterPro" id="IPR043504">
    <property type="entry name" value="Peptidase_S1_PA_chymotrypsin"/>
</dbReference>
<dbReference type="SMART" id="SM00228">
    <property type="entry name" value="PDZ"/>
    <property type="match status" value="1"/>
</dbReference>
<dbReference type="Pfam" id="PF13365">
    <property type="entry name" value="Trypsin_2"/>
    <property type="match status" value="1"/>
</dbReference>
<dbReference type="PANTHER" id="PTHR43343:SF3">
    <property type="entry name" value="PROTEASE DO-LIKE 8, CHLOROPLASTIC"/>
    <property type="match status" value="1"/>
</dbReference>
<dbReference type="EMBL" id="BMDC01000001">
    <property type="protein sequence ID" value="GGH59557.1"/>
    <property type="molecule type" value="Genomic_DNA"/>
</dbReference>
<dbReference type="RefSeq" id="WP_188358912.1">
    <property type="nucleotide sequence ID" value="NZ_BMDC01000001.1"/>
</dbReference>
<evidence type="ECO:0000256" key="2">
    <source>
        <dbReference type="ARBA" id="ARBA00022670"/>
    </source>
</evidence>
<sequence length="456" mass="46258">MSQNPWEQQNQQNFPAQGEHPANQNYPQGDYLYSQQNQGAFYGQPQPEQPAPKRKGTGALVLTTAVIAALVGGGVGAGVTALADQNPAPSSTVSGTTIVNNTDSVNEITAAAEKATPSVATIGVNGSAASGSGSGIILDSDGHILTNTHVVTMDGQTNNASIEVQMSDGTVRKADVVGTDPTSDLAVIKMDTAGLNITPATLGDSSKLNVGDVSVAIGAPLGLQNTVTDGIISSLSRTIEVASSEVPNDSEQSDNSLGSQDSPFEFQMPDQQGQSPSGTRNTVSLNVIQTDAAVNPGNSGGALVNSKGEVIGVNVAIASADSSGASSEAGNIGLGFAIPINYAQRIAQDLIDNGEASHGLLGATVSTSPANDDQSQTFGDGALIQEISNGGAADEAGIRRGDVITEFNGKKIAEAGQLTAAVRETEPGTEVTVKLNRNGSMEEKQVTIGDSANSSN</sequence>
<keyword evidence="5" id="KW-1133">Transmembrane helix</keyword>
<gene>
    <name evidence="7" type="ORF">GCM10007359_06870</name>
</gene>
<evidence type="ECO:0000256" key="5">
    <source>
        <dbReference type="SAM" id="Phobius"/>
    </source>
</evidence>
<keyword evidence="5" id="KW-0472">Membrane</keyword>
<keyword evidence="2 7" id="KW-0645">Protease</keyword>
<dbReference type="Gene3D" id="2.30.42.10">
    <property type="match status" value="1"/>
</dbReference>
<dbReference type="InterPro" id="IPR036034">
    <property type="entry name" value="PDZ_sf"/>
</dbReference>
<dbReference type="SUPFAM" id="SSF50494">
    <property type="entry name" value="Trypsin-like serine proteases"/>
    <property type="match status" value="1"/>
</dbReference>
<feature type="compositionally biased region" description="Polar residues" evidence="4">
    <location>
        <begin position="269"/>
        <end position="281"/>
    </location>
</feature>
<dbReference type="SUPFAM" id="SSF50156">
    <property type="entry name" value="PDZ domain-like"/>
    <property type="match status" value="1"/>
</dbReference>
<keyword evidence="5" id="KW-0812">Transmembrane</keyword>
<dbReference type="PRINTS" id="PR00834">
    <property type="entry name" value="PROTEASES2C"/>
</dbReference>
<feature type="compositionally biased region" description="Polar residues" evidence="4">
    <location>
        <begin position="1"/>
        <end position="15"/>
    </location>
</feature>
<dbReference type="Pfam" id="PF13180">
    <property type="entry name" value="PDZ_2"/>
    <property type="match status" value="1"/>
</dbReference>
<feature type="domain" description="PDZ" evidence="6">
    <location>
        <begin position="350"/>
        <end position="439"/>
    </location>
</feature>
<feature type="compositionally biased region" description="Polar residues" evidence="4">
    <location>
        <begin position="245"/>
        <end position="262"/>
    </location>
</feature>
<dbReference type="InterPro" id="IPR051201">
    <property type="entry name" value="Chloro_Bact_Ser_Proteases"/>
</dbReference>
<evidence type="ECO:0000256" key="3">
    <source>
        <dbReference type="ARBA" id="ARBA00022801"/>
    </source>
</evidence>
<dbReference type="Proteomes" id="UP000600171">
    <property type="component" value="Unassembled WGS sequence"/>
</dbReference>
<keyword evidence="3" id="KW-0378">Hydrolase</keyword>
<comment type="caution">
    <text evidence="7">The sequence shown here is derived from an EMBL/GenBank/DDBJ whole genome shotgun (WGS) entry which is preliminary data.</text>
</comment>
<dbReference type="Gene3D" id="2.40.10.10">
    <property type="entry name" value="Trypsin-like serine proteases"/>
    <property type="match status" value="2"/>
</dbReference>
<dbReference type="InterPro" id="IPR009003">
    <property type="entry name" value="Peptidase_S1_PA"/>
</dbReference>
<dbReference type="AlphaFoldDB" id="A0A917MRU3"/>
<feature type="transmembrane region" description="Helical" evidence="5">
    <location>
        <begin position="59"/>
        <end position="83"/>
    </location>
</feature>
<evidence type="ECO:0000256" key="4">
    <source>
        <dbReference type="SAM" id="MobiDB-lite"/>
    </source>
</evidence>
<protein>
    <submittedName>
        <fullName evidence="7">Serine protease</fullName>
    </submittedName>
</protein>
<dbReference type="GO" id="GO:0006508">
    <property type="term" value="P:proteolysis"/>
    <property type="evidence" value="ECO:0007669"/>
    <property type="project" value="UniProtKB-KW"/>
</dbReference>
<evidence type="ECO:0000313" key="7">
    <source>
        <dbReference type="EMBL" id="GGH59557.1"/>
    </source>
</evidence>
<dbReference type="GO" id="GO:0004252">
    <property type="term" value="F:serine-type endopeptidase activity"/>
    <property type="evidence" value="ECO:0007669"/>
    <property type="project" value="InterPro"/>
</dbReference>
<accession>A0A917MRU3</accession>
<organism evidence="7 8">
    <name type="scientific">Rothia aerolata</name>
    <dbReference type="NCBI Taxonomy" id="1812262"/>
    <lineage>
        <taxon>Bacteria</taxon>
        <taxon>Bacillati</taxon>
        <taxon>Actinomycetota</taxon>
        <taxon>Actinomycetes</taxon>
        <taxon>Micrococcales</taxon>
        <taxon>Micrococcaceae</taxon>
        <taxon>Rothia</taxon>
    </lineage>
</organism>
<evidence type="ECO:0000259" key="6">
    <source>
        <dbReference type="PROSITE" id="PS50106"/>
    </source>
</evidence>
<comment type="similarity">
    <text evidence="1">Belongs to the peptidase S1C family.</text>
</comment>
<dbReference type="PROSITE" id="PS50106">
    <property type="entry name" value="PDZ"/>
    <property type="match status" value="1"/>
</dbReference>
<proteinExistence type="inferred from homology"/>
<dbReference type="PANTHER" id="PTHR43343">
    <property type="entry name" value="PEPTIDASE S12"/>
    <property type="match status" value="1"/>
</dbReference>
<evidence type="ECO:0000256" key="1">
    <source>
        <dbReference type="ARBA" id="ARBA00010541"/>
    </source>
</evidence>
<feature type="region of interest" description="Disordered" evidence="4">
    <location>
        <begin position="242"/>
        <end position="281"/>
    </location>
</feature>
<keyword evidence="8" id="KW-1185">Reference proteome</keyword>
<reference evidence="7 8" key="1">
    <citation type="journal article" date="2014" name="Int. J. Syst. Evol. Microbiol.">
        <title>Complete genome sequence of Corynebacterium casei LMG S-19264T (=DSM 44701T), isolated from a smear-ripened cheese.</title>
        <authorList>
            <consortium name="US DOE Joint Genome Institute (JGI-PGF)"/>
            <person name="Walter F."/>
            <person name="Albersmeier A."/>
            <person name="Kalinowski J."/>
            <person name="Ruckert C."/>
        </authorList>
    </citation>
    <scope>NUCLEOTIDE SEQUENCE [LARGE SCALE GENOMIC DNA]</scope>
    <source>
        <strain evidence="7 8">CCM 8669</strain>
    </source>
</reference>
<feature type="region of interest" description="Disordered" evidence="4">
    <location>
        <begin position="436"/>
        <end position="456"/>
    </location>
</feature>
<feature type="region of interest" description="Disordered" evidence="4">
    <location>
        <begin position="1"/>
        <end position="55"/>
    </location>
</feature>
<dbReference type="InterPro" id="IPR001940">
    <property type="entry name" value="Peptidase_S1C"/>
</dbReference>
<dbReference type="InterPro" id="IPR001478">
    <property type="entry name" value="PDZ"/>
</dbReference>
<feature type="compositionally biased region" description="Polar residues" evidence="4">
    <location>
        <begin position="22"/>
        <end position="39"/>
    </location>
</feature>
<name>A0A917MRU3_9MICC</name>
<evidence type="ECO:0000313" key="8">
    <source>
        <dbReference type="Proteomes" id="UP000600171"/>
    </source>
</evidence>